<gene>
    <name evidence="2" type="ORF">V3H18_14390</name>
</gene>
<dbReference type="RefSeq" id="WP_332082764.1">
    <property type="nucleotide sequence ID" value="NZ_JAZHYN010000055.1"/>
</dbReference>
<dbReference type="InterPro" id="IPR036518">
    <property type="entry name" value="CobE/GbiG_C_sf"/>
</dbReference>
<dbReference type="Proteomes" id="UP001350748">
    <property type="component" value="Unassembled WGS sequence"/>
</dbReference>
<protein>
    <submittedName>
        <fullName evidence="2">Cobalamin biosynthesis protein</fullName>
    </submittedName>
</protein>
<organism evidence="2 3">
    <name type="scientific">Methylocystis borbori</name>
    <dbReference type="NCBI Taxonomy" id="3118750"/>
    <lineage>
        <taxon>Bacteria</taxon>
        <taxon>Pseudomonadati</taxon>
        <taxon>Pseudomonadota</taxon>
        <taxon>Alphaproteobacteria</taxon>
        <taxon>Hyphomicrobiales</taxon>
        <taxon>Methylocystaceae</taxon>
        <taxon>Methylocystis</taxon>
    </lineage>
</organism>
<sequence length="118" mass="12322">MARGEAMNDRYAIGIGARRGVAAQDIVDLVRRVAKTHDVDLRQTRLCALESKAEEAGLHEAARELGVELVFLPLAALRARRGAAATHSPRVQAMFGVGSVAEAAALVGAGPGSRLVAP</sequence>
<dbReference type="PANTHER" id="PTHR37477:SF1">
    <property type="entry name" value="COBALT-PRECORRIN-5A HYDROLASE"/>
    <property type="match status" value="1"/>
</dbReference>
<dbReference type="InterPro" id="IPR002750">
    <property type="entry name" value="CobE/GbiG_C"/>
</dbReference>
<dbReference type="SUPFAM" id="SSF159664">
    <property type="entry name" value="CobE/GbiG C-terminal domain-like"/>
    <property type="match status" value="1"/>
</dbReference>
<dbReference type="Gene3D" id="3.30.420.180">
    <property type="entry name" value="CobE/GbiG C-terminal domain"/>
    <property type="match status" value="1"/>
</dbReference>
<evidence type="ECO:0000313" key="3">
    <source>
        <dbReference type="Proteomes" id="UP001350748"/>
    </source>
</evidence>
<dbReference type="Pfam" id="PF01890">
    <property type="entry name" value="CbiG_C"/>
    <property type="match status" value="1"/>
</dbReference>
<keyword evidence="3" id="KW-1185">Reference proteome</keyword>
<name>A0ABU7XKZ6_9HYPH</name>
<accession>A0ABU7XKZ6</accession>
<dbReference type="EMBL" id="JAZHYN010000055">
    <property type="protein sequence ID" value="MEF3367722.1"/>
    <property type="molecule type" value="Genomic_DNA"/>
</dbReference>
<evidence type="ECO:0000313" key="2">
    <source>
        <dbReference type="EMBL" id="MEF3367722.1"/>
    </source>
</evidence>
<dbReference type="InterPro" id="IPR052553">
    <property type="entry name" value="CbiG_hydrolase"/>
</dbReference>
<comment type="caution">
    <text evidence="2">The sequence shown here is derived from an EMBL/GenBank/DDBJ whole genome shotgun (WGS) entry which is preliminary data.</text>
</comment>
<reference evidence="2 3" key="1">
    <citation type="submission" date="2024-02" db="EMBL/GenBank/DDBJ databases">
        <authorList>
            <person name="Grouzdev D."/>
        </authorList>
    </citation>
    <scope>NUCLEOTIDE SEQUENCE [LARGE SCALE GENOMIC DNA]</scope>
    <source>
        <strain evidence="2 3">9N</strain>
    </source>
</reference>
<dbReference type="PANTHER" id="PTHR37477">
    <property type="entry name" value="COBALT-PRECORRIN-5A HYDROLASE"/>
    <property type="match status" value="1"/>
</dbReference>
<proteinExistence type="predicted"/>
<evidence type="ECO:0000259" key="1">
    <source>
        <dbReference type="Pfam" id="PF01890"/>
    </source>
</evidence>
<feature type="non-terminal residue" evidence="2">
    <location>
        <position position="118"/>
    </location>
</feature>
<feature type="domain" description="CobE/GbiG C-terminal" evidence="1">
    <location>
        <begin position="12"/>
        <end position="117"/>
    </location>
</feature>